<feature type="transmembrane region" description="Helical" evidence="1">
    <location>
        <begin position="12"/>
        <end position="34"/>
    </location>
</feature>
<evidence type="ECO:0000256" key="1">
    <source>
        <dbReference type="SAM" id="Phobius"/>
    </source>
</evidence>
<keyword evidence="1" id="KW-0812">Transmembrane</keyword>
<evidence type="ECO:0000313" key="3">
    <source>
        <dbReference type="Proteomes" id="UP001209713"/>
    </source>
</evidence>
<reference evidence="2 3" key="1">
    <citation type="submission" date="2022-10" db="EMBL/GenBank/DDBJ databases">
        <title>Marinomonas transparenta sp. nov. and Marinomonas sargassi sp. nov., isolated from marine alga (Sargassum natans (L.) Gaillon).</title>
        <authorList>
            <person name="Wang Y."/>
        </authorList>
    </citation>
    <scope>NUCLEOTIDE SEQUENCE [LARGE SCALE GENOMIC DNA]</scope>
    <source>
        <strain evidence="2 3">C2222</strain>
    </source>
</reference>
<dbReference type="RefSeq" id="WP_263530399.1">
    <property type="nucleotide sequence ID" value="NZ_JAOVZB010000004.1"/>
</dbReference>
<keyword evidence="1" id="KW-0472">Membrane</keyword>
<proteinExistence type="predicted"/>
<gene>
    <name evidence="2" type="ORF">OFY17_09020</name>
</gene>
<dbReference type="EMBL" id="JAOVZB010000004">
    <property type="protein sequence ID" value="MCV2403016.1"/>
    <property type="molecule type" value="Genomic_DNA"/>
</dbReference>
<comment type="caution">
    <text evidence="2">The sequence shown here is derived from an EMBL/GenBank/DDBJ whole genome shotgun (WGS) entry which is preliminary data.</text>
</comment>
<keyword evidence="1" id="KW-1133">Transmembrane helix</keyword>
<dbReference type="Proteomes" id="UP001209713">
    <property type="component" value="Unassembled WGS sequence"/>
</dbReference>
<evidence type="ECO:0000313" key="2">
    <source>
        <dbReference type="EMBL" id="MCV2403016.1"/>
    </source>
</evidence>
<organism evidence="2 3">
    <name type="scientific">Marinomonas sargassi</name>
    <dbReference type="NCBI Taxonomy" id="2984494"/>
    <lineage>
        <taxon>Bacteria</taxon>
        <taxon>Pseudomonadati</taxon>
        <taxon>Pseudomonadota</taxon>
        <taxon>Gammaproteobacteria</taxon>
        <taxon>Oceanospirillales</taxon>
        <taxon>Oceanospirillaceae</taxon>
        <taxon>Marinomonas</taxon>
    </lineage>
</organism>
<accession>A0ABT2YT21</accession>
<protein>
    <submittedName>
        <fullName evidence="2">Uncharacterized protein</fullName>
    </submittedName>
</protein>
<keyword evidence="3" id="KW-1185">Reference proteome</keyword>
<name>A0ABT2YT21_9GAMM</name>
<sequence>MNLKHWKLLRNFSIIYVLLIIILFIANIIIINIVEHGYKPLGFVGCYVYDAMLVGFKCSGFLGSEILAIALNLPLYHFYMPLFVLFDPMLIFVVLALWFFPVMLLVSITKLRKRSSQ</sequence>
<feature type="transmembrane region" description="Helical" evidence="1">
    <location>
        <begin position="89"/>
        <end position="108"/>
    </location>
</feature>